<organism evidence="1 2">
    <name type="scientific">Hyphantria cunea nuclear polyhedrosis virus</name>
    <name type="common">HcNPV</name>
    <dbReference type="NCBI Taxonomy" id="28288"/>
    <lineage>
        <taxon>Viruses</taxon>
        <taxon>Viruses incertae sedis</taxon>
        <taxon>Naldaviricetes</taxon>
        <taxon>Lefavirales</taxon>
        <taxon>Baculoviridae</taxon>
        <taxon>Alphabaculovirus</taxon>
        <taxon>Alphabaculovirus hycuneae</taxon>
    </lineage>
</organism>
<proteinExistence type="predicted"/>
<name>Q2NP38_NPVHC</name>
<dbReference type="GeneID" id="3890490"/>
<dbReference type="EMBL" id="AP009046">
    <property type="protein sequence ID" value="BAE72407.1"/>
    <property type="molecule type" value="Genomic_DNA"/>
</dbReference>
<gene>
    <name evidence="1" type="ORF">HynVgp118</name>
</gene>
<reference evidence="1 2" key="1">
    <citation type="journal article" date="2002" name="Virus Genes">
        <title>Identification and characterization of Hyphantria cunea nucleopolyhedrovirus homologous repeated regions.</title>
        <authorList>
            <person name="FelipeAlves C.A."/>
            <person name="Ikeda M."/>
            <person name="Kobayashi M."/>
        </authorList>
    </citation>
    <scope>NUCLEOTIDE SEQUENCE [LARGE SCALE GENOMIC DNA]</scope>
</reference>
<dbReference type="KEGG" id="vg:3890490"/>
<protein>
    <submittedName>
        <fullName evidence="1">ORF118 peptide</fullName>
    </submittedName>
</protein>
<keyword evidence="2" id="KW-1185">Reference proteome</keyword>
<reference evidence="1 2" key="2">
    <citation type="journal article" date="2004" name="Virology">
        <title>Identification and functional analysis of Hyphantria cunea nucleopolyhedrovirus iap genes.</title>
        <authorList>
            <person name="Ikeda M."/>
            <person name="Yanagimoto K."/>
            <person name="Kobayashi M."/>
        </authorList>
    </citation>
    <scope>NUCLEOTIDE SEQUENCE [LARGE SCALE GENOMIC DNA]</scope>
</reference>
<organismHost>
    <name type="scientific">Lepidoptera</name>
    <name type="common">moths &amp; butterflies</name>
    <dbReference type="NCBI Taxonomy" id="7088"/>
</organismHost>
<evidence type="ECO:0000313" key="2">
    <source>
        <dbReference type="Proteomes" id="UP000202376"/>
    </source>
</evidence>
<reference evidence="1 2" key="3">
    <citation type="journal article" date="2006" name="J. Gen. Virol.">
        <title>Gene organization and complete sequence of the Hyphantria cunea nucleopolyhedrovirus genome.</title>
        <authorList>
            <person name="Ikeda M."/>
            <person name="Shikata M."/>
            <person name="Shirata N."/>
            <person name="Chaeychomsri S."/>
            <person name="Kobayashi M."/>
        </authorList>
    </citation>
    <scope>NUCLEOTIDE SEQUENCE [LARGE SCALE GENOMIC DNA]</scope>
</reference>
<dbReference type="OrthoDB" id="17728at10239"/>
<sequence length="190" mass="21800">MPKPMLPNDLYRTIIRKAAFMPFKQAPTLQAAAFAAVLQRTGLFAVAQTRFERQLLKRLCLAWAELYSDAVQVPHCVTSLLFANDDPNYAAVRTALINYAPSPNLPFVNGLGCMRFQHNSLKFVGILRLEHKKGRDGLMVQRNWDLIYVECYVTRLNDEFYNQLVQECALRGNCNLNVLLHKFYKKTCII</sequence>
<evidence type="ECO:0000313" key="1">
    <source>
        <dbReference type="EMBL" id="BAE72407.1"/>
    </source>
</evidence>
<dbReference type="Proteomes" id="UP000202376">
    <property type="component" value="Segment"/>
</dbReference>
<dbReference type="RefSeq" id="YP_473306.1">
    <property type="nucleotide sequence ID" value="NC_007767.1"/>
</dbReference>
<accession>Q2NP38</accession>